<dbReference type="EMBL" id="FXTY01000003">
    <property type="protein sequence ID" value="SMP19005.1"/>
    <property type="molecule type" value="Genomic_DNA"/>
</dbReference>
<evidence type="ECO:0000313" key="1">
    <source>
        <dbReference type="EMBL" id="SMP19005.1"/>
    </source>
</evidence>
<gene>
    <name evidence="1" type="ORF">SAMN06265373_103370</name>
</gene>
<protein>
    <submittedName>
        <fullName evidence="1">Phosphohistidine phosphatase</fullName>
    </submittedName>
</protein>
<dbReference type="CDD" id="cd07067">
    <property type="entry name" value="HP_PGM_like"/>
    <property type="match status" value="1"/>
</dbReference>
<name>A0ABY1NVF6_9RHOB</name>
<dbReference type="RefSeq" id="WP_283425807.1">
    <property type="nucleotide sequence ID" value="NZ_FXTY01000003.1"/>
</dbReference>
<keyword evidence="2" id="KW-1185">Reference proteome</keyword>
<reference evidence="1 2" key="1">
    <citation type="submission" date="2017-05" db="EMBL/GenBank/DDBJ databases">
        <authorList>
            <person name="Varghese N."/>
            <person name="Submissions S."/>
        </authorList>
    </citation>
    <scope>NUCLEOTIDE SEQUENCE [LARGE SCALE GENOMIC DNA]</scope>
    <source>
        <strain evidence="1 2">DSM 29734</strain>
    </source>
</reference>
<dbReference type="Pfam" id="PF00300">
    <property type="entry name" value="His_Phos_1"/>
    <property type="match status" value="1"/>
</dbReference>
<proteinExistence type="predicted"/>
<accession>A0ABY1NVF6</accession>
<evidence type="ECO:0000313" key="2">
    <source>
        <dbReference type="Proteomes" id="UP001157961"/>
    </source>
</evidence>
<dbReference type="InterPro" id="IPR013078">
    <property type="entry name" value="His_Pase_superF_clade-1"/>
</dbReference>
<sequence>MSRTLILMRHAKSSWDDFMQPDHARVLNVRGRISADAMGNWLTQNNYLPDELLCSTAERTRETYTRLGLPTSYTRYEDSLYHASPDVMLRVLQSATSDTVLMVGHNPGIAHFAELLAKSPAKHPRFSDYPTCATTVFHFDAASWSDTKFTHATVIDFAIPREVIAAQNRSA</sequence>
<dbReference type="PANTHER" id="PTHR47623">
    <property type="entry name" value="OS09G0287300 PROTEIN"/>
    <property type="match status" value="1"/>
</dbReference>
<dbReference type="PANTHER" id="PTHR47623:SF1">
    <property type="entry name" value="OS09G0287300 PROTEIN"/>
    <property type="match status" value="1"/>
</dbReference>
<organism evidence="1 2">
    <name type="scientific">Shimia sagamensis</name>
    <dbReference type="NCBI Taxonomy" id="1566352"/>
    <lineage>
        <taxon>Bacteria</taxon>
        <taxon>Pseudomonadati</taxon>
        <taxon>Pseudomonadota</taxon>
        <taxon>Alphaproteobacteria</taxon>
        <taxon>Rhodobacterales</taxon>
        <taxon>Roseobacteraceae</taxon>
    </lineage>
</organism>
<comment type="caution">
    <text evidence="1">The sequence shown here is derived from an EMBL/GenBank/DDBJ whole genome shotgun (WGS) entry which is preliminary data.</text>
</comment>
<dbReference type="InterPro" id="IPR029033">
    <property type="entry name" value="His_PPase_superfam"/>
</dbReference>
<dbReference type="Gene3D" id="3.40.50.1240">
    <property type="entry name" value="Phosphoglycerate mutase-like"/>
    <property type="match status" value="1"/>
</dbReference>
<dbReference type="SUPFAM" id="SSF53254">
    <property type="entry name" value="Phosphoglycerate mutase-like"/>
    <property type="match status" value="1"/>
</dbReference>
<dbReference type="Proteomes" id="UP001157961">
    <property type="component" value="Unassembled WGS sequence"/>
</dbReference>